<dbReference type="InterPro" id="IPR033762">
    <property type="entry name" value="MCM_OB"/>
</dbReference>
<dbReference type="Pfam" id="PF17855">
    <property type="entry name" value="MCM_lid"/>
    <property type="match status" value="1"/>
</dbReference>
<dbReference type="InterPro" id="IPR031327">
    <property type="entry name" value="MCM"/>
</dbReference>
<comment type="similarity">
    <text evidence="2 16">Belongs to the MCM family.</text>
</comment>
<dbReference type="Pfam" id="PF25051">
    <property type="entry name" value="WHD_MCM8"/>
    <property type="match status" value="1"/>
</dbReference>
<proteinExistence type="inferred from homology"/>
<evidence type="ECO:0000256" key="5">
    <source>
        <dbReference type="ARBA" id="ARBA00022763"/>
    </source>
</evidence>
<dbReference type="SUPFAM" id="SSF50249">
    <property type="entry name" value="Nucleic acid-binding proteins"/>
    <property type="match status" value="1"/>
</dbReference>
<evidence type="ECO:0000256" key="10">
    <source>
        <dbReference type="ARBA" id="ARBA00023204"/>
    </source>
</evidence>
<dbReference type="SUPFAM" id="SSF52540">
    <property type="entry name" value="P-loop containing nucleoside triphosphate hydrolases"/>
    <property type="match status" value="1"/>
</dbReference>
<evidence type="ECO:0000256" key="13">
    <source>
        <dbReference type="ARBA" id="ARBA00042306"/>
    </source>
</evidence>
<dbReference type="Pfam" id="PF17207">
    <property type="entry name" value="MCM_OB"/>
    <property type="match status" value="1"/>
</dbReference>
<organism evidence="18 19">
    <name type="scientific">Acorus gramineus</name>
    <name type="common">Dwarf sweet flag</name>
    <dbReference type="NCBI Taxonomy" id="55184"/>
    <lineage>
        <taxon>Eukaryota</taxon>
        <taxon>Viridiplantae</taxon>
        <taxon>Streptophyta</taxon>
        <taxon>Embryophyta</taxon>
        <taxon>Tracheophyta</taxon>
        <taxon>Spermatophyta</taxon>
        <taxon>Magnoliopsida</taxon>
        <taxon>Liliopsida</taxon>
        <taxon>Acoraceae</taxon>
        <taxon>Acorus</taxon>
    </lineage>
</organism>
<evidence type="ECO:0000256" key="14">
    <source>
        <dbReference type="ARBA" id="ARBA00047995"/>
    </source>
</evidence>
<dbReference type="InterPro" id="IPR027417">
    <property type="entry name" value="P-loop_NTPase"/>
</dbReference>
<evidence type="ECO:0000256" key="12">
    <source>
        <dbReference type="ARBA" id="ARBA00023254"/>
    </source>
</evidence>
<reference evidence="18" key="2">
    <citation type="submission" date="2023-06" db="EMBL/GenBank/DDBJ databases">
        <authorList>
            <person name="Ma L."/>
            <person name="Liu K.-W."/>
            <person name="Li Z."/>
            <person name="Hsiao Y.-Y."/>
            <person name="Qi Y."/>
            <person name="Fu T."/>
            <person name="Tang G."/>
            <person name="Zhang D."/>
            <person name="Sun W.-H."/>
            <person name="Liu D.-K."/>
            <person name="Li Y."/>
            <person name="Chen G.-Z."/>
            <person name="Liu X.-D."/>
            <person name="Liao X.-Y."/>
            <person name="Jiang Y.-T."/>
            <person name="Yu X."/>
            <person name="Hao Y."/>
            <person name="Huang J."/>
            <person name="Zhao X.-W."/>
            <person name="Ke S."/>
            <person name="Chen Y.-Y."/>
            <person name="Wu W.-L."/>
            <person name="Hsu J.-L."/>
            <person name="Lin Y.-F."/>
            <person name="Huang M.-D."/>
            <person name="Li C.-Y."/>
            <person name="Huang L."/>
            <person name="Wang Z.-W."/>
            <person name="Zhao X."/>
            <person name="Zhong W.-Y."/>
            <person name="Peng D.-H."/>
            <person name="Ahmad S."/>
            <person name="Lan S."/>
            <person name="Zhang J.-S."/>
            <person name="Tsai W.-C."/>
            <person name="Van De Peer Y."/>
            <person name="Liu Z.-J."/>
        </authorList>
    </citation>
    <scope>NUCLEOTIDE SEQUENCE</scope>
    <source>
        <strain evidence="18">SCP</strain>
        <tissue evidence="18">Leaves</tissue>
    </source>
</reference>
<dbReference type="GO" id="GO:0042555">
    <property type="term" value="C:MCM complex"/>
    <property type="evidence" value="ECO:0007669"/>
    <property type="project" value="TreeGrafter"/>
</dbReference>
<dbReference type="GO" id="GO:0016787">
    <property type="term" value="F:hydrolase activity"/>
    <property type="evidence" value="ECO:0007669"/>
    <property type="project" value="UniProtKB-KW"/>
</dbReference>
<keyword evidence="4 16" id="KW-0547">Nucleotide-binding</keyword>
<dbReference type="PANTHER" id="PTHR11630:SF47">
    <property type="entry name" value="DNA HELICASE MCM8"/>
    <property type="match status" value="1"/>
</dbReference>
<dbReference type="SMART" id="SM00350">
    <property type="entry name" value="MCM"/>
    <property type="match status" value="1"/>
</dbReference>
<dbReference type="GO" id="GO:0005634">
    <property type="term" value="C:nucleus"/>
    <property type="evidence" value="ECO:0007669"/>
    <property type="project" value="UniProtKB-SubCell"/>
</dbReference>
<evidence type="ECO:0000313" key="19">
    <source>
        <dbReference type="Proteomes" id="UP001179952"/>
    </source>
</evidence>
<dbReference type="EMBL" id="JAUJYN010000005">
    <property type="protein sequence ID" value="KAK1270067.1"/>
    <property type="molecule type" value="Genomic_DNA"/>
</dbReference>
<keyword evidence="7" id="KW-0347">Helicase</keyword>
<dbReference type="EC" id="3.6.4.12" evidence="3"/>
<name>A0AAV9B228_ACOGR</name>
<dbReference type="GO" id="GO:0051321">
    <property type="term" value="P:meiotic cell cycle"/>
    <property type="evidence" value="ECO:0007669"/>
    <property type="project" value="UniProtKB-KW"/>
</dbReference>
<dbReference type="PANTHER" id="PTHR11630">
    <property type="entry name" value="DNA REPLICATION LICENSING FACTOR MCM FAMILY MEMBER"/>
    <property type="match status" value="1"/>
</dbReference>
<dbReference type="PROSITE" id="PS50051">
    <property type="entry name" value="MCM_2"/>
    <property type="match status" value="1"/>
</dbReference>
<feature type="domain" description="MCM C-terminal AAA(+) ATPase" evidence="17">
    <location>
        <begin position="343"/>
        <end position="550"/>
    </location>
</feature>
<evidence type="ECO:0000256" key="6">
    <source>
        <dbReference type="ARBA" id="ARBA00022801"/>
    </source>
</evidence>
<dbReference type="Pfam" id="PF00493">
    <property type="entry name" value="MCM"/>
    <property type="match status" value="1"/>
</dbReference>
<sequence>MYGGGGGASGERAQERWMGSSSEETVSMIWPMYFPDVEFTLDDRRFNLISQLSHFFSTSRAEPLLSQVQYEDGFLFLTIDIQQLRKTCETEEFYAALEIAPREALLCMGAAVHKALLQKPMNTLLEDGRKINVRLYNYSESFITLKSLKAAYIGKLVSLRGTVVKVSTVRPLVVQMNFACGKCGTTISSNFPDGKFSPPISCILQGCKSRTFNPIRSSACLIDFQKIRIQELQKPENYEEGRVPRTVDCELTEDLVDACIPGDVVTLTGIIKVINKYMDVGGGKSKNKNQGLYYLYLEAVSIRNSKSQFSSDDLHVNGDDSFAFSPKDLEFIVKFSEEHGSDIFRQIVHSFCPSIYGHELVKAGITLSLFGGVQKHSMDQNKVPVRGDIHVIIVGDPGLGKSQLLQAAAAVSPRGIYVCGNATTNAGLTVAVVKDPMTSDYGFEAGAMVLADRGLCCIDEFDKMSAEHQALLEAMEQQCVSVAKAGLVASLSARTSVLAAANPVGGHYNRAKTVNENLKMSAALLSRFDLVFILLDKPDELLDKRVSEHIMALHSGYEEHVPPSKKLRRAFPVGEDLACDAKNGSLSSRLRLHPDKDRDFVPLPGSLLRKYIGYARNFIFPRMSKSASDILQAFYLRLRDHNTSADGTPITARQLESLVRLAEARARLDLREEITAQDAQDVVEIMRESLYDKYVDEHGFVDFARSGGMSQQKEAKRFLNALNKQSEMQRKDCFSVSEIYSLADRISLRVPDIDSFIDNLNIVGYLLKKGPKTYQVLSSSYSHSQSLRSRC</sequence>
<evidence type="ECO:0000256" key="11">
    <source>
        <dbReference type="ARBA" id="ARBA00023242"/>
    </source>
</evidence>
<evidence type="ECO:0000256" key="8">
    <source>
        <dbReference type="ARBA" id="ARBA00022840"/>
    </source>
</evidence>
<protein>
    <recommendedName>
        <fullName evidence="15">Probable DNA helicase MCM8</fullName>
        <ecNumber evidence="3">3.6.4.12</ecNumber>
    </recommendedName>
    <alternativeName>
        <fullName evidence="13">Minichromosome maintenance 8</fullName>
    </alternativeName>
</protein>
<dbReference type="InterPro" id="IPR041562">
    <property type="entry name" value="MCM_lid"/>
</dbReference>
<dbReference type="GO" id="GO:0005524">
    <property type="term" value="F:ATP binding"/>
    <property type="evidence" value="ECO:0007669"/>
    <property type="project" value="UniProtKB-KW"/>
</dbReference>
<keyword evidence="6" id="KW-0378">Hydrolase</keyword>
<gene>
    <name evidence="18" type="ORF">QJS04_geneDACA019692</name>
</gene>
<dbReference type="CDD" id="cd17759">
    <property type="entry name" value="MCM8"/>
    <property type="match status" value="1"/>
</dbReference>
<keyword evidence="10" id="KW-0234">DNA repair</keyword>
<dbReference type="Gene3D" id="2.20.28.10">
    <property type="match status" value="1"/>
</dbReference>
<keyword evidence="9 16" id="KW-0238">DNA-binding</keyword>
<evidence type="ECO:0000256" key="7">
    <source>
        <dbReference type="ARBA" id="ARBA00022806"/>
    </source>
</evidence>
<reference evidence="18" key="1">
    <citation type="journal article" date="2023" name="Nat. Commun.">
        <title>Diploid and tetraploid genomes of Acorus and the evolution of monocots.</title>
        <authorList>
            <person name="Ma L."/>
            <person name="Liu K.W."/>
            <person name="Li Z."/>
            <person name="Hsiao Y.Y."/>
            <person name="Qi Y."/>
            <person name="Fu T."/>
            <person name="Tang G.D."/>
            <person name="Zhang D."/>
            <person name="Sun W.H."/>
            <person name="Liu D.K."/>
            <person name="Li Y."/>
            <person name="Chen G.Z."/>
            <person name="Liu X.D."/>
            <person name="Liao X.Y."/>
            <person name="Jiang Y.T."/>
            <person name="Yu X."/>
            <person name="Hao Y."/>
            <person name="Huang J."/>
            <person name="Zhao X.W."/>
            <person name="Ke S."/>
            <person name="Chen Y.Y."/>
            <person name="Wu W.L."/>
            <person name="Hsu J.L."/>
            <person name="Lin Y.F."/>
            <person name="Huang M.D."/>
            <person name="Li C.Y."/>
            <person name="Huang L."/>
            <person name="Wang Z.W."/>
            <person name="Zhao X."/>
            <person name="Zhong W.Y."/>
            <person name="Peng D.H."/>
            <person name="Ahmad S."/>
            <person name="Lan S."/>
            <person name="Zhang J.S."/>
            <person name="Tsai W.C."/>
            <person name="Van de Peer Y."/>
            <person name="Liu Z.J."/>
        </authorList>
    </citation>
    <scope>NUCLEOTIDE SEQUENCE</scope>
    <source>
        <strain evidence="18">SCP</strain>
    </source>
</reference>
<comment type="caution">
    <text evidence="18">The sequence shown here is derived from an EMBL/GenBank/DDBJ whole genome shotgun (WGS) entry which is preliminary data.</text>
</comment>
<dbReference type="InterPro" id="IPR001208">
    <property type="entry name" value="MCM_dom"/>
</dbReference>
<dbReference type="InterPro" id="IPR003593">
    <property type="entry name" value="AAA+_ATPase"/>
</dbReference>
<keyword evidence="8 16" id="KW-0067">ATP-binding</keyword>
<evidence type="ECO:0000256" key="2">
    <source>
        <dbReference type="ARBA" id="ARBA00008010"/>
    </source>
</evidence>
<evidence type="ECO:0000256" key="16">
    <source>
        <dbReference type="RuleBase" id="RU004070"/>
    </source>
</evidence>
<keyword evidence="12" id="KW-0469">Meiosis</keyword>
<evidence type="ECO:0000256" key="3">
    <source>
        <dbReference type="ARBA" id="ARBA00012551"/>
    </source>
</evidence>
<dbReference type="GO" id="GO:0000724">
    <property type="term" value="P:double-strand break repair via homologous recombination"/>
    <property type="evidence" value="ECO:0007669"/>
    <property type="project" value="UniProtKB-ARBA"/>
</dbReference>
<comment type="subcellular location">
    <subcellularLocation>
        <location evidence="1">Nucleus</location>
    </subcellularLocation>
</comment>
<evidence type="ECO:0000313" key="18">
    <source>
        <dbReference type="EMBL" id="KAK1270067.1"/>
    </source>
</evidence>
<dbReference type="InterPro" id="IPR056875">
    <property type="entry name" value="MCM8/REC_WHD"/>
</dbReference>
<dbReference type="CDD" id="cd22247">
    <property type="entry name" value="MCM8_WHD"/>
    <property type="match status" value="1"/>
</dbReference>
<keyword evidence="5" id="KW-0227">DNA damage</keyword>
<dbReference type="GO" id="GO:0003697">
    <property type="term" value="F:single-stranded DNA binding"/>
    <property type="evidence" value="ECO:0007669"/>
    <property type="project" value="TreeGrafter"/>
</dbReference>
<evidence type="ECO:0000256" key="4">
    <source>
        <dbReference type="ARBA" id="ARBA00022741"/>
    </source>
</evidence>
<dbReference type="SMART" id="SM00382">
    <property type="entry name" value="AAA"/>
    <property type="match status" value="1"/>
</dbReference>
<dbReference type="PRINTS" id="PR01657">
    <property type="entry name" value="MCMFAMILY"/>
</dbReference>
<dbReference type="FunFam" id="2.20.28.10:FF:000007">
    <property type="entry name" value="DNA helicase MCM8 isoform X1"/>
    <property type="match status" value="1"/>
</dbReference>
<accession>A0AAV9B228</accession>
<evidence type="ECO:0000256" key="15">
    <source>
        <dbReference type="ARBA" id="ARBA00069556"/>
    </source>
</evidence>
<dbReference type="GO" id="GO:0017116">
    <property type="term" value="F:single-stranded DNA helicase activity"/>
    <property type="evidence" value="ECO:0007669"/>
    <property type="project" value="TreeGrafter"/>
</dbReference>
<dbReference type="InterPro" id="IPR012340">
    <property type="entry name" value="NA-bd_OB-fold"/>
</dbReference>
<dbReference type="Proteomes" id="UP001179952">
    <property type="component" value="Unassembled WGS sequence"/>
</dbReference>
<keyword evidence="19" id="KW-1185">Reference proteome</keyword>
<keyword evidence="11" id="KW-0539">Nucleus</keyword>
<comment type="catalytic activity">
    <reaction evidence="14">
        <text>ATP + H2O = ADP + phosphate + H(+)</text>
        <dbReference type="Rhea" id="RHEA:13065"/>
        <dbReference type="ChEBI" id="CHEBI:15377"/>
        <dbReference type="ChEBI" id="CHEBI:15378"/>
        <dbReference type="ChEBI" id="CHEBI:30616"/>
        <dbReference type="ChEBI" id="CHEBI:43474"/>
        <dbReference type="ChEBI" id="CHEBI:456216"/>
        <dbReference type="EC" id="3.6.4.12"/>
    </reaction>
</comment>
<dbReference type="Gene3D" id="3.40.50.300">
    <property type="entry name" value="P-loop containing nucleotide triphosphate hydrolases"/>
    <property type="match status" value="1"/>
</dbReference>
<dbReference type="AlphaFoldDB" id="A0AAV9B228"/>
<dbReference type="Gene3D" id="2.40.50.140">
    <property type="entry name" value="Nucleic acid-binding proteins"/>
    <property type="match status" value="1"/>
</dbReference>
<evidence type="ECO:0000259" key="17">
    <source>
        <dbReference type="PROSITE" id="PS50051"/>
    </source>
</evidence>
<evidence type="ECO:0000256" key="9">
    <source>
        <dbReference type="ARBA" id="ARBA00023125"/>
    </source>
</evidence>
<evidence type="ECO:0000256" key="1">
    <source>
        <dbReference type="ARBA" id="ARBA00004123"/>
    </source>
</evidence>